<name>A0A514Z750_9LACT</name>
<dbReference type="AlphaFoldDB" id="A0A514Z750"/>
<dbReference type="Pfam" id="PF17668">
    <property type="entry name" value="Acetyltransf_17"/>
    <property type="match status" value="1"/>
</dbReference>
<dbReference type="OrthoDB" id="9768284at2"/>
<evidence type="ECO:0000259" key="1">
    <source>
        <dbReference type="Pfam" id="PF17668"/>
    </source>
</evidence>
<evidence type="ECO:0000313" key="3">
    <source>
        <dbReference type="Proteomes" id="UP000315128"/>
    </source>
</evidence>
<proteinExistence type="predicted"/>
<dbReference type="GO" id="GO:0034069">
    <property type="term" value="F:aminoglycoside N-acetyltransferase activity"/>
    <property type="evidence" value="ECO:0007669"/>
    <property type="project" value="TreeGrafter"/>
</dbReference>
<reference evidence="2 3" key="1">
    <citation type="submission" date="2019-07" db="EMBL/GenBank/DDBJ databases">
        <title>Genome sequencing of KACC 19320.</title>
        <authorList>
            <person name="Heo J."/>
            <person name="Kim S.-J."/>
            <person name="Kim J.-S."/>
            <person name="Hong S.-B."/>
            <person name="Kwon S.-W."/>
        </authorList>
    </citation>
    <scope>NUCLEOTIDE SEQUENCE [LARGE SCALE GENOMIC DNA]</scope>
    <source>
        <strain evidence="2 3">KACC 19320</strain>
    </source>
</reference>
<dbReference type="SUPFAM" id="SSF55729">
    <property type="entry name" value="Acyl-CoA N-acyltransferases (Nat)"/>
    <property type="match status" value="1"/>
</dbReference>
<dbReference type="PANTHER" id="PTHR37817">
    <property type="entry name" value="N-ACETYLTRANSFERASE EIS"/>
    <property type="match status" value="1"/>
</dbReference>
<dbReference type="EMBL" id="CP041356">
    <property type="protein sequence ID" value="QDK70428.1"/>
    <property type="molecule type" value="Genomic_DNA"/>
</dbReference>
<dbReference type="Gene3D" id="3.40.630.30">
    <property type="match status" value="2"/>
</dbReference>
<dbReference type="KEGG" id="lack:FLP15_03630"/>
<protein>
    <submittedName>
        <fullName evidence="2">GNAT family N-acetyltransferase</fullName>
    </submittedName>
</protein>
<sequence>MNTNTKEKKELLDLTIYAFHKPLTAAREAAFYKLLEFSKAYRHLENERLTSMVIDTHFDVFWKKQQLKMSGVGYVASYPEARGNGAIRQLMTQLLRENYEAGTALSYLAPFSYQFYGKFGYSYAFDQKSYTMKAIDFPKGQKTKGEITREVLTESAINDDSADSLLSVLTEIHQQAYNQGSLIRPPYLWDYYFKHKSQPYFAVYREEGKALGYLIYEFSEMTFVIRELIFLTESAKQALYRFVYSHSGSFEKVSWVATSDTQLEYDMPEPTRATIQLIPYMQARIINLHEFLKINGQPNFAAEIVDELIPENNQIVGTGIPEKMTIGEFTAKVLRENHAILREYF</sequence>
<dbReference type="InterPro" id="IPR051554">
    <property type="entry name" value="Acetyltransferase_Eis"/>
</dbReference>
<organism evidence="2 3">
    <name type="scientific">Lactococcus protaetiae</name>
    <dbReference type="NCBI Taxonomy" id="2592653"/>
    <lineage>
        <taxon>Bacteria</taxon>
        <taxon>Bacillati</taxon>
        <taxon>Bacillota</taxon>
        <taxon>Bacilli</taxon>
        <taxon>Lactobacillales</taxon>
        <taxon>Streptococcaceae</taxon>
        <taxon>Lactococcus</taxon>
    </lineage>
</organism>
<dbReference type="InterPro" id="IPR041380">
    <property type="entry name" value="Acetyltransf_17"/>
</dbReference>
<keyword evidence="2" id="KW-0808">Transferase</keyword>
<dbReference type="Proteomes" id="UP000315128">
    <property type="component" value="Chromosome"/>
</dbReference>
<dbReference type="Pfam" id="PF13527">
    <property type="entry name" value="Acetyltransf_9"/>
    <property type="match status" value="1"/>
</dbReference>
<evidence type="ECO:0000313" key="2">
    <source>
        <dbReference type="EMBL" id="QDK70428.1"/>
    </source>
</evidence>
<feature type="domain" description="Eis-like acetyltransferase" evidence="1">
    <location>
        <begin position="180"/>
        <end position="285"/>
    </location>
</feature>
<dbReference type="PANTHER" id="PTHR37817:SF1">
    <property type="entry name" value="N-ACETYLTRANSFERASE EIS"/>
    <property type="match status" value="1"/>
</dbReference>
<gene>
    <name evidence="2" type="ORF">FLP15_03630</name>
</gene>
<keyword evidence="3" id="KW-1185">Reference proteome</keyword>
<accession>A0A514Z750</accession>
<dbReference type="RefSeq" id="WP_142766037.1">
    <property type="nucleotide sequence ID" value="NZ_CP041356.1"/>
</dbReference>
<dbReference type="GO" id="GO:0030649">
    <property type="term" value="P:aminoglycoside antibiotic catabolic process"/>
    <property type="evidence" value="ECO:0007669"/>
    <property type="project" value="TreeGrafter"/>
</dbReference>
<dbReference type="InterPro" id="IPR016181">
    <property type="entry name" value="Acyl_CoA_acyltransferase"/>
</dbReference>